<feature type="transmembrane region" description="Helical" evidence="10">
    <location>
        <begin position="163"/>
        <end position="185"/>
    </location>
</feature>
<dbReference type="EMBL" id="KB870812">
    <property type="protein sequence ID" value="EOA14646.1"/>
    <property type="molecule type" value="Genomic_DNA"/>
</dbReference>
<protein>
    <recommendedName>
        <fullName evidence="10">Bidirectional sugar transporter SWEET</fullName>
    </recommendedName>
</protein>
<comment type="function">
    <text evidence="10">Mediates both low-affinity uptake and efflux of sugar across the membrane.</text>
</comment>
<dbReference type="Pfam" id="PF03083">
    <property type="entry name" value="MtN3_slv"/>
    <property type="match status" value="2"/>
</dbReference>
<dbReference type="FunFam" id="1.20.1280.290:FF:000001">
    <property type="entry name" value="Bidirectional sugar transporter SWEET"/>
    <property type="match status" value="1"/>
</dbReference>
<evidence type="ECO:0000256" key="6">
    <source>
        <dbReference type="ARBA" id="ARBA00022692"/>
    </source>
</evidence>
<evidence type="ECO:0000256" key="1">
    <source>
        <dbReference type="ARBA" id="ARBA00004651"/>
    </source>
</evidence>
<gene>
    <name evidence="11" type="ORF">CARUB_v10027907mg</name>
</gene>
<dbReference type="OrthoDB" id="409725at2759"/>
<dbReference type="GO" id="GO:0008515">
    <property type="term" value="F:sucrose transmembrane transporter activity"/>
    <property type="evidence" value="ECO:0007669"/>
    <property type="project" value="UniProtKB-ARBA"/>
</dbReference>
<accession>R0F074</accession>
<keyword evidence="4" id="KW-1003">Cell membrane</keyword>
<keyword evidence="9 10" id="KW-0472">Membrane</keyword>
<keyword evidence="6 10" id="KW-0812">Transmembrane</keyword>
<keyword evidence="3 10" id="KW-0813">Transport</keyword>
<evidence type="ECO:0000256" key="4">
    <source>
        <dbReference type="ARBA" id="ARBA00022475"/>
    </source>
</evidence>
<evidence type="ECO:0000256" key="7">
    <source>
        <dbReference type="ARBA" id="ARBA00022737"/>
    </source>
</evidence>
<dbReference type="Gene3D" id="1.20.1280.290">
    <property type="match status" value="2"/>
</dbReference>
<dbReference type="eggNOG" id="KOG1623">
    <property type="taxonomic scope" value="Eukaryota"/>
</dbReference>
<dbReference type="InterPro" id="IPR047664">
    <property type="entry name" value="SWEET"/>
</dbReference>
<dbReference type="STRING" id="81985.R0F074"/>
<evidence type="ECO:0000256" key="5">
    <source>
        <dbReference type="ARBA" id="ARBA00022597"/>
    </source>
</evidence>
<sequence>MAISQAVLATVFGILGNVISFFVCLAPIPTFIRIYKRKSSEGYQSVPYVISLFSAMLWLYYAMIKKDAVMLITINSFAFVIQIVYISLFFFYAPKKDKILTVKFVLFVDVFAFGLIFFSTYFPIHGNKRVQVLGYICMVFALSVFVAPLGIIRKVIKTKSAEFMPFGLSFFLTLSAVMWFFYGLLLKDKNIALPNVLGFIFGVLQMVLFVIYKKPGTKVLEPSVIKLQDISEHVVDVVRLSSMVCNSQMRTLVPQDSADMEDTIDIEEKMKGDIEKNKDNNKEAFLISKN</sequence>
<comment type="similarity">
    <text evidence="2 10">Belongs to the SWEET sugar transporter family.</text>
</comment>
<dbReference type="AlphaFoldDB" id="R0F074"/>
<feature type="transmembrane region" description="Helical" evidence="10">
    <location>
        <begin position="191"/>
        <end position="212"/>
    </location>
</feature>
<evidence type="ECO:0000313" key="11">
    <source>
        <dbReference type="EMBL" id="EOA14646.1"/>
    </source>
</evidence>
<dbReference type="KEGG" id="crb:17876935"/>
<evidence type="ECO:0000256" key="2">
    <source>
        <dbReference type="ARBA" id="ARBA00007809"/>
    </source>
</evidence>
<dbReference type="PANTHER" id="PTHR10791:SF165">
    <property type="entry name" value="BIDIRECTIONAL SUGAR TRANSPORTER SWEET10"/>
    <property type="match status" value="1"/>
</dbReference>
<feature type="transmembrane region" description="Helical" evidence="10">
    <location>
        <begin position="46"/>
        <end position="63"/>
    </location>
</feature>
<evidence type="ECO:0000256" key="3">
    <source>
        <dbReference type="ARBA" id="ARBA00022448"/>
    </source>
</evidence>
<feature type="transmembrane region" description="Helical" evidence="10">
    <location>
        <begin position="69"/>
        <end position="92"/>
    </location>
</feature>
<reference evidence="12" key="1">
    <citation type="journal article" date="2013" name="Nat. Genet.">
        <title>The Capsella rubella genome and the genomic consequences of rapid mating system evolution.</title>
        <authorList>
            <person name="Slotte T."/>
            <person name="Hazzouri K.M."/>
            <person name="Agren J.A."/>
            <person name="Koenig D."/>
            <person name="Maumus F."/>
            <person name="Guo Y.L."/>
            <person name="Steige K."/>
            <person name="Platts A.E."/>
            <person name="Escobar J.S."/>
            <person name="Newman L.K."/>
            <person name="Wang W."/>
            <person name="Mandakova T."/>
            <person name="Vello E."/>
            <person name="Smith L.M."/>
            <person name="Henz S.R."/>
            <person name="Steffen J."/>
            <person name="Takuno S."/>
            <person name="Brandvain Y."/>
            <person name="Coop G."/>
            <person name="Andolfatto P."/>
            <person name="Hu T.T."/>
            <person name="Blanchette M."/>
            <person name="Clark R.M."/>
            <person name="Quesneville H."/>
            <person name="Nordborg M."/>
            <person name="Gaut B.S."/>
            <person name="Lysak M.A."/>
            <person name="Jenkins J."/>
            <person name="Grimwood J."/>
            <person name="Chapman J."/>
            <person name="Prochnik S."/>
            <person name="Shu S."/>
            <person name="Rokhsar D."/>
            <person name="Schmutz J."/>
            <person name="Weigel D."/>
            <person name="Wright S.I."/>
        </authorList>
    </citation>
    <scope>NUCLEOTIDE SEQUENCE [LARGE SCALE GENOMIC DNA]</scope>
    <source>
        <strain evidence="12">cv. Monte Gargano</strain>
    </source>
</reference>
<feature type="transmembrane region" description="Helical" evidence="10">
    <location>
        <begin position="104"/>
        <end position="124"/>
    </location>
</feature>
<feature type="transmembrane region" description="Helical" evidence="10">
    <location>
        <begin position="6"/>
        <end position="34"/>
    </location>
</feature>
<name>R0F074_9BRAS</name>
<keyword evidence="8 10" id="KW-1133">Transmembrane helix</keyword>
<keyword evidence="12" id="KW-1185">Reference proteome</keyword>
<dbReference type="Proteomes" id="UP000029121">
    <property type="component" value="Unassembled WGS sequence"/>
</dbReference>
<organism evidence="11 12">
    <name type="scientific">Capsella rubella</name>
    <dbReference type="NCBI Taxonomy" id="81985"/>
    <lineage>
        <taxon>Eukaryota</taxon>
        <taxon>Viridiplantae</taxon>
        <taxon>Streptophyta</taxon>
        <taxon>Embryophyta</taxon>
        <taxon>Tracheophyta</taxon>
        <taxon>Spermatophyta</taxon>
        <taxon>Magnoliopsida</taxon>
        <taxon>eudicotyledons</taxon>
        <taxon>Gunneridae</taxon>
        <taxon>Pentapetalae</taxon>
        <taxon>rosids</taxon>
        <taxon>malvids</taxon>
        <taxon>Brassicales</taxon>
        <taxon>Brassicaceae</taxon>
        <taxon>Camelineae</taxon>
        <taxon>Capsella</taxon>
    </lineage>
</organism>
<proteinExistence type="inferred from homology"/>
<keyword evidence="5 10" id="KW-0762">Sugar transport</keyword>
<keyword evidence="7" id="KW-0677">Repeat</keyword>
<dbReference type="PANTHER" id="PTHR10791">
    <property type="entry name" value="RAG1-ACTIVATING PROTEIN 1"/>
    <property type="match status" value="1"/>
</dbReference>
<evidence type="ECO:0000256" key="8">
    <source>
        <dbReference type="ARBA" id="ARBA00022989"/>
    </source>
</evidence>
<dbReference type="GO" id="GO:0051119">
    <property type="term" value="F:sugar transmembrane transporter activity"/>
    <property type="evidence" value="ECO:0007669"/>
    <property type="project" value="InterPro"/>
</dbReference>
<dbReference type="FunFam" id="1.20.1280.290:FF:000003">
    <property type="entry name" value="Bidirectional sugar transporter SWEET"/>
    <property type="match status" value="1"/>
</dbReference>
<evidence type="ECO:0000256" key="10">
    <source>
        <dbReference type="RuleBase" id="RU910715"/>
    </source>
</evidence>
<dbReference type="InterPro" id="IPR004316">
    <property type="entry name" value="SWEET_rpt"/>
</dbReference>
<comment type="subcellular location">
    <subcellularLocation>
        <location evidence="1 10">Cell membrane</location>
        <topology evidence="1 10">Multi-pass membrane protein</topology>
    </subcellularLocation>
</comment>
<feature type="transmembrane region" description="Helical" evidence="10">
    <location>
        <begin position="130"/>
        <end position="151"/>
    </location>
</feature>
<dbReference type="GO" id="GO:0005886">
    <property type="term" value="C:plasma membrane"/>
    <property type="evidence" value="ECO:0007669"/>
    <property type="project" value="UniProtKB-SubCell"/>
</dbReference>
<evidence type="ECO:0000256" key="9">
    <source>
        <dbReference type="ARBA" id="ARBA00023136"/>
    </source>
</evidence>
<evidence type="ECO:0000313" key="12">
    <source>
        <dbReference type="Proteomes" id="UP000029121"/>
    </source>
</evidence>